<evidence type="ECO:0000256" key="4">
    <source>
        <dbReference type="ARBA" id="ARBA00022448"/>
    </source>
</evidence>
<evidence type="ECO:0000259" key="15">
    <source>
        <dbReference type="PROSITE" id="PS50850"/>
    </source>
</evidence>
<evidence type="ECO:0000256" key="12">
    <source>
        <dbReference type="ARBA" id="ARBA00023251"/>
    </source>
</evidence>
<dbReference type="GO" id="GO:0046677">
    <property type="term" value="P:response to antibiotic"/>
    <property type="evidence" value="ECO:0007669"/>
    <property type="project" value="UniProtKB-KW"/>
</dbReference>
<feature type="transmembrane region" description="Helical" evidence="14">
    <location>
        <begin position="283"/>
        <end position="308"/>
    </location>
</feature>
<dbReference type="HOGENOM" id="CLU_000960_3_0_9"/>
<dbReference type="InterPro" id="IPR020846">
    <property type="entry name" value="MFS_dom"/>
</dbReference>
<feature type="transmembrane region" description="Helical" evidence="14">
    <location>
        <begin position="99"/>
        <end position="119"/>
    </location>
</feature>
<feature type="transmembrane region" description="Helical" evidence="14">
    <location>
        <begin position="42"/>
        <end position="62"/>
    </location>
</feature>
<dbReference type="RefSeq" id="WP_013083305.1">
    <property type="nucleotide sequence ID" value="NC_014103.1"/>
</dbReference>
<evidence type="ECO:0000256" key="3">
    <source>
        <dbReference type="ARBA" id="ARBA00007520"/>
    </source>
</evidence>
<dbReference type="PANTHER" id="PTHR23501:SF188">
    <property type="entry name" value="TETRACYCLINE RESISTANCE PROTEIN"/>
    <property type="match status" value="1"/>
</dbReference>
<feature type="transmembrane region" description="Helical" evidence="14">
    <location>
        <begin position="411"/>
        <end position="429"/>
    </location>
</feature>
<evidence type="ECO:0000256" key="5">
    <source>
        <dbReference type="ARBA" id="ARBA00022449"/>
    </source>
</evidence>
<dbReference type="AlphaFoldDB" id="D5DEN6"/>
<evidence type="ECO:0000256" key="1">
    <source>
        <dbReference type="ARBA" id="ARBA00003279"/>
    </source>
</evidence>
<keyword evidence="9 14" id="KW-1133">Transmembrane helix</keyword>
<feature type="transmembrane region" description="Helical" evidence="14">
    <location>
        <begin position="218"/>
        <end position="236"/>
    </location>
</feature>
<keyword evidence="4" id="KW-0813">Transport</keyword>
<dbReference type="InterPro" id="IPR036259">
    <property type="entry name" value="MFS_trans_sf"/>
</dbReference>
<proteinExistence type="inferred from homology"/>
<feature type="transmembrane region" description="Helical" evidence="14">
    <location>
        <begin position="131"/>
        <end position="154"/>
    </location>
</feature>
<keyword evidence="7 14" id="KW-0812">Transmembrane</keyword>
<dbReference type="PRINTS" id="PR01036">
    <property type="entry name" value="TCRTETB"/>
</dbReference>
<feature type="transmembrane region" description="Helical" evidence="14">
    <location>
        <begin position="257"/>
        <end position="277"/>
    </location>
</feature>
<feature type="transmembrane region" description="Helical" evidence="14">
    <location>
        <begin position="378"/>
        <end position="399"/>
    </location>
</feature>
<dbReference type="Pfam" id="PF07690">
    <property type="entry name" value="MFS_1"/>
    <property type="match status" value="1"/>
</dbReference>
<feature type="transmembrane region" description="Helical" evidence="14">
    <location>
        <begin position="193"/>
        <end position="212"/>
    </location>
</feature>
<evidence type="ECO:0000256" key="13">
    <source>
        <dbReference type="ARBA" id="ARBA00040630"/>
    </source>
</evidence>
<comment type="subcellular location">
    <subcellularLocation>
        <location evidence="2">Cell membrane</location>
        <topology evidence="2">Multi-pass membrane protein</topology>
    </subcellularLocation>
</comment>
<keyword evidence="5" id="KW-0050">Antiport</keyword>
<dbReference type="GO" id="GO:0015297">
    <property type="term" value="F:antiporter activity"/>
    <property type="evidence" value="ECO:0007669"/>
    <property type="project" value="UniProtKB-KW"/>
</dbReference>
<feature type="transmembrane region" description="Helical" evidence="14">
    <location>
        <begin position="320"/>
        <end position="340"/>
    </location>
</feature>
<comment type="function">
    <text evidence="1">Resistance to tetracycline by an active tetracycline efflux. This is an energy-dependent process that decreases the accumulation of the antibiotic in whole cells. This protein functions as a metal-tetracycline/H(+) antiporter.</text>
</comment>
<evidence type="ECO:0000256" key="7">
    <source>
        <dbReference type="ARBA" id="ARBA00022692"/>
    </source>
</evidence>
<feature type="transmembrane region" description="Helical" evidence="14">
    <location>
        <begin position="160"/>
        <end position="181"/>
    </location>
</feature>
<accession>D5DEN6</accession>
<evidence type="ECO:0000256" key="9">
    <source>
        <dbReference type="ARBA" id="ARBA00022989"/>
    </source>
</evidence>
<evidence type="ECO:0000256" key="11">
    <source>
        <dbReference type="ARBA" id="ARBA00023136"/>
    </source>
</evidence>
<dbReference type="EMBL" id="CP001982">
    <property type="protein sequence ID" value="ADF39318.1"/>
    <property type="molecule type" value="Genomic_DNA"/>
</dbReference>
<dbReference type="Gene3D" id="1.20.1250.20">
    <property type="entry name" value="MFS general substrate transporter like domains"/>
    <property type="match status" value="2"/>
</dbReference>
<feature type="transmembrane region" description="Helical" evidence="14">
    <location>
        <begin position="7"/>
        <end position="30"/>
    </location>
</feature>
<dbReference type="Proteomes" id="UP000002365">
    <property type="component" value="Chromosome"/>
</dbReference>
<evidence type="ECO:0000313" key="17">
    <source>
        <dbReference type="Proteomes" id="UP000002365"/>
    </source>
</evidence>
<reference evidence="16 17" key="1">
    <citation type="journal article" date="2011" name="J. Bacteriol.">
        <title>Genome sequences of the biotechnologically important Bacillus megaterium strains QM B1551 and DSM319.</title>
        <authorList>
            <person name="Eppinger M."/>
            <person name="Bunk B."/>
            <person name="Johns M.A."/>
            <person name="Edirisinghe J.N."/>
            <person name="Kutumbaka K.K."/>
            <person name="Koenig S.S."/>
            <person name="Huot Creasy H."/>
            <person name="Rosovitz M.J."/>
            <person name="Riley D.R."/>
            <person name="Daugherty S."/>
            <person name="Martin M."/>
            <person name="Elbourne L.D."/>
            <person name="Paulsen I."/>
            <person name="Biedendieck R."/>
            <person name="Braun C."/>
            <person name="Grayburn S."/>
            <person name="Dhingra S."/>
            <person name="Lukyanchuk V."/>
            <person name="Ball B."/>
            <person name="Ul-Qamar R."/>
            <person name="Seibel J."/>
            <person name="Bremer E."/>
            <person name="Jahn D."/>
            <person name="Ravel J."/>
            <person name="Vary P.S."/>
        </authorList>
    </citation>
    <scope>NUCLEOTIDE SEQUENCE [LARGE SCALE GENOMIC DNA]</scope>
    <source>
        <strain evidence="17">DSM 319 / IMG 1521</strain>
    </source>
</reference>
<name>D5DEN6_PRIM3</name>
<protein>
    <recommendedName>
        <fullName evidence="13">Tetracycline resistance protein</fullName>
    </recommendedName>
</protein>
<sequence>MKNRMNYLIVTLCFIVLSGVINAILFNVALEDMTKDLSVTSSAISWIVISYTLVITFGSITYSKLASYIQIKKLLMIGVLLFTLGSVIGYLSNGYIGVLIGRVIQAMGGSSFIALSMITANQYLPLAKRNVTLTLIGGCLSLGSGFGFLMGGILTHIWGWPSLFLFMSLTLLTVFGLYYFVPSGYAGNEKVTKPFDFSGLFYLFLFVISFILGVKLNGYLLILSVLSILLLGLHSKKHGILLFIDFSVFRSYSFNRLILVSFINNAAMVAILFLFPLQAIRTFHVSTILIGIILCGISIVGFMISLLVRKAVHFISNKKLMVISIGVQLIGFGILIFLGLYSMVMITLGVLFIYISFSALTVIVNIEIPHTIEKEKMSMGLGVYNLFNFLGMSFGPSISSRLLDISSNLNFSFSFFAGLLLLSFVLSIVKHKTKEYGVTLK</sequence>
<evidence type="ECO:0000256" key="8">
    <source>
        <dbReference type="ARBA" id="ARBA00022781"/>
    </source>
</evidence>
<dbReference type="PROSITE" id="PS50850">
    <property type="entry name" value="MFS"/>
    <property type="match status" value="1"/>
</dbReference>
<dbReference type="PANTHER" id="PTHR23501">
    <property type="entry name" value="MAJOR FACILITATOR SUPERFAMILY"/>
    <property type="match status" value="1"/>
</dbReference>
<keyword evidence="10" id="KW-0406">Ion transport</keyword>
<evidence type="ECO:0000256" key="10">
    <source>
        <dbReference type="ARBA" id="ARBA00023065"/>
    </source>
</evidence>
<evidence type="ECO:0000256" key="6">
    <source>
        <dbReference type="ARBA" id="ARBA00022475"/>
    </source>
</evidence>
<dbReference type="SUPFAM" id="SSF103473">
    <property type="entry name" value="MFS general substrate transporter"/>
    <property type="match status" value="1"/>
</dbReference>
<feature type="transmembrane region" description="Helical" evidence="14">
    <location>
        <begin position="74"/>
        <end position="93"/>
    </location>
</feature>
<keyword evidence="11 14" id="KW-0472">Membrane</keyword>
<dbReference type="KEGG" id="bmd:BMD_2472"/>
<organism evidence="16 17">
    <name type="scientific">Priestia megaterium (strain DSM 319 / IMG 1521)</name>
    <name type="common">Bacillus megaterium</name>
    <dbReference type="NCBI Taxonomy" id="592022"/>
    <lineage>
        <taxon>Bacteria</taxon>
        <taxon>Bacillati</taxon>
        <taxon>Bacillota</taxon>
        <taxon>Bacilli</taxon>
        <taxon>Bacillales</taxon>
        <taxon>Bacillaceae</taxon>
        <taxon>Priestia</taxon>
    </lineage>
</organism>
<dbReference type="GO" id="GO:1902600">
    <property type="term" value="P:proton transmembrane transport"/>
    <property type="evidence" value="ECO:0007669"/>
    <property type="project" value="UniProtKB-KW"/>
</dbReference>
<dbReference type="GO" id="GO:0005886">
    <property type="term" value="C:plasma membrane"/>
    <property type="evidence" value="ECO:0007669"/>
    <property type="project" value="UniProtKB-SubCell"/>
</dbReference>
<evidence type="ECO:0000313" key="16">
    <source>
        <dbReference type="EMBL" id="ADF39318.1"/>
    </source>
</evidence>
<dbReference type="InterPro" id="IPR011701">
    <property type="entry name" value="MFS"/>
</dbReference>
<comment type="similarity">
    <text evidence="3">Belongs to the major facilitator superfamily. TCR/Tet family.</text>
</comment>
<feature type="domain" description="Major facilitator superfamily (MFS) profile" evidence="15">
    <location>
        <begin position="7"/>
        <end position="435"/>
    </location>
</feature>
<keyword evidence="6" id="KW-1003">Cell membrane</keyword>
<keyword evidence="12" id="KW-0046">Antibiotic resistance</keyword>
<evidence type="ECO:0000256" key="14">
    <source>
        <dbReference type="SAM" id="Phobius"/>
    </source>
</evidence>
<dbReference type="PATRIC" id="fig|592022.4.peg.2429"/>
<feature type="transmembrane region" description="Helical" evidence="14">
    <location>
        <begin position="346"/>
        <end position="366"/>
    </location>
</feature>
<keyword evidence="8" id="KW-0375">Hydrogen ion transport</keyword>
<evidence type="ECO:0000256" key="2">
    <source>
        <dbReference type="ARBA" id="ARBA00004651"/>
    </source>
</evidence>
<gene>
    <name evidence="16" type="ordered locus">BMD_2472</name>
</gene>